<dbReference type="Proteomes" id="UP000271974">
    <property type="component" value="Unassembled WGS sequence"/>
</dbReference>
<protein>
    <submittedName>
        <fullName evidence="1">Uncharacterized protein</fullName>
    </submittedName>
</protein>
<dbReference type="EMBL" id="RQTK01000567">
    <property type="protein sequence ID" value="RUS77606.1"/>
    <property type="molecule type" value="Genomic_DNA"/>
</dbReference>
<comment type="caution">
    <text evidence="1">The sequence shown here is derived from an EMBL/GenBank/DDBJ whole genome shotgun (WGS) entry which is preliminary data.</text>
</comment>
<keyword evidence="2" id="KW-1185">Reference proteome</keyword>
<dbReference type="AlphaFoldDB" id="A0A433T7S0"/>
<proteinExistence type="predicted"/>
<gene>
    <name evidence="1" type="ORF">EGW08_014627</name>
</gene>
<evidence type="ECO:0000313" key="1">
    <source>
        <dbReference type="EMBL" id="RUS77606.1"/>
    </source>
</evidence>
<evidence type="ECO:0000313" key="2">
    <source>
        <dbReference type="Proteomes" id="UP000271974"/>
    </source>
</evidence>
<sequence length="261" mass="28239">MLWEVRESLAVSRVSREASPVRTSRPKAISVSPGRGGCPSQSGMVWSLESGVWNLVVQDQPGCDKQARPDLKQMARILSLFLHIGIVLHKPLFCLVALGNLLAEKKKGHPLPGECSVSGWLGGDCDKPLCDIIAAGGDRDTGVQVLRFFPSSSLKRFSLLSHINAASLSSTFVTIEWHGLEINTMLIKTVSSTLNLLNRLSRACSRCLDTANKTCALSHLHTPHDLHRVPVSSASIPDYVSRLPSPIHDSVTAAPPMNPQA</sequence>
<name>A0A433T7S0_ELYCH</name>
<reference evidence="1 2" key="1">
    <citation type="submission" date="2019-01" db="EMBL/GenBank/DDBJ databases">
        <title>A draft genome assembly of the solar-powered sea slug Elysia chlorotica.</title>
        <authorList>
            <person name="Cai H."/>
            <person name="Li Q."/>
            <person name="Fang X."/>
            <person name="Li J."/>
            <person name="Curtis N.E."/>
            <person name="Altenburger A."/>
            <person name="Shibata T."/>
            <person name="Feng M."/>
            <person name="Maeda T."/>
            <person name="Schwartz J.A."/>
            <person name="Shigenobu S."/>
            <person name="Lundholm N."/>
            <person name="Nishiyama T."/>
            <person name="Yang H."/>
            <person name="Hasebe M."/>
            <person name="Li S."/>
            <person name="Pierce S.K."/>
            <person name="Wang J."/>
        </authorList>
    </citation>
    <scope>NUCLEOTIDE SEQUENCE [LARGE SCALE GENOMIC DNA]</scope>
    <source>
        <strain evidence="1">EC2010</strain>
        <tissue evidence="1">Whole organism of an adult</tissue>
    </source>
</reference>
<accession>A0A433T7S0</accession>
<organism evidence="1 2">
    <name type="scientific">Elysia chlorotica</name>
    <name type="common">Eastern emerald elysia</name>
    <name type="synonym">Sea slug</name>
    <dbReference type="NCBI Taxonomy" id="188477"/>
    <lineage>
        <taxon>Eukaryota</taxon>
        <taxon>Metazoa</taxon>
        <taxon>Spiralia</taxon>
        <taxon>Lophotrochozoa</taxon>
        <taxon>Mollusca</taxon>
        <taxon>Gastropoda</taxon>
        <taxon>Heterobranchia</taxon>
        <taxon>Euthyneura</taxon>
        <taxon>Panpulmonata</taxon>
        <taxon>Sacoglossa</taxon>
        <taxon>Placobranchoidea</taxon>
        <taxon>Plakobranchidae</taxon>
        <taxon>Elysia</taxon>
    </lineage>
</organism>